<organism evidence="1 2">
    <name type="scientific">Tetranychus urticae</name>
    <name type="common">Two-spotted spider mite</name>
    <dbReference type="NCBI Taxonomy" id="32264"/>
    <lineage>
        <taxon>Eukaryota</taxon>
        <taxon>Metazoa</taxon>
        <taxon>Ecdysozoa</taxon>
        <taxon>Arthropoda</taxon>
        <taxon>Chelicerata</taxon>
        <taxon>Arachnida</taxon>
        <taxon>Acari</taxon>
        <taxon>Acariformes</taxon>
        <taxon>Trombidiformes</taxon>
        <taxon>Prostigmata</taxon>
        <taxon>Eleutherengona</taxon>
        <taxon>Raphignathae</taxon>
        <taxon>Tetranychoidea</taxon>
        <taxon>Tetranychidae</taxon>
        <taxon>Tetranychus</taxon>
    </lineage>
</organism>
<dbReference type="AlphaFoldDB" id="T1JTM3"/>
<dbReference type="HOGENOM" id="CLU_3428630_0_0_1"/>
<protein>
    <submittedName>
        <fullName evidence="1">Uncharacterized protein</fullName>
    </submittedName>
</protein>
<reference evidence="1" key="2">
    <citation type="submission" date="2015-06" db="UniProtKB">
        <authorList>
            <consortium name="EnsemblMetazoa"/>
        </authorList>
    </citation>
    <scope>IDENTIFICATION</scope>
</reference>
<proteinExistence type="predicted"/>
<dbReference type="Proteomes" id="UP000015104">
    <property type="component" value="Unassembled WGS sequence"/>
</dbReference>
<name>T1JTM3_TETUR</name>
<evidence type="ECO:0000313" key="1">
    <source>
        <dbReference type="EnsemblMetazoa" id="tetur01g14660.1"/>
    </source>
</evidence>
<evidence type="ECO:0000313" key="2">
    <source>
        <dbReference type="Proteomes" id="UP000015104"/>
    </source>
</evidence>
<sequence>MISYKQEEWMFGVLTTRQDS</sequence>
<dbReference type="EnsemblMetazoa" id="tetur01g14660.1">
    <property type="protein sequence ID" value="tetur01g14660.1"/>
    <property type="gene ID" value="tetur01g14660"/>
</dbReference>
<accession>T1JTM3</accession>
<dbReference type="EMBL" id="CAEY01000481">
    <property type="status" value="NOT_ANNOTATED_CDS"/>
    <property type="molecule type" value="Genomic_DNA"/>
</dbReference>
<keyword evidence="2" id="KW-1185">Reference proteome</keyword>
<reference evidence="2" key="1">
    <citation type="submission" date="2011-08" db="EMBL/GenBank/DDBJ databases">
        <authorList>
            <person name="Rombauts S."/>
        </authorList>
    </citation>
    <scope>NUCLEOTIDE SEQUENCE</scope>
    <source>
        <strain evidence="2">London</strain>
    </source>
</reference>